<dbReference type="EMBL" id="FNCO01000028">
    <property type="protein sequence ID" value="SDJ40147.1"/>
    <property type="molecule type" value="Genomic_DNA"/>
</dbReference>
<protein>
    <submittedName>
        <fullName evidence="2">Uncharacterized protein</fullName>
    </submittedName>
</protein>
<gene>
    <name evidence="2" type="ORF">SAMN05216605_12860</name>
</gene>
<keyword evidence="3" id="KW-1185">Reference proteome</keyword>
<sequence length="204" mass="22667">MISLELSMVRHNQPKSAELAAAMDEYLRRGGQVSEVAGPIPAPRPYGYRTAPAPISSPDRKPLPPRRSKKETMHRLRIVPDIEEAQAKPVKTKAPPADLDRVRELAKTLSQGEVAELTGISRKQLYTMARAYGFEFQPAANGGAANLVHNQSDPAEDAKNVERIEAMRDIGVSRSQAARHMGISTCYLRRLIRDNDIDYPVTKR</sequence>
<evidence type="ECO:0000313" key="2">
    <source>
        <dbReference type="EMBL" id="SDJ40147.1"/>
    </source>
</evidence>
<dbReference type="AlphaFoldDB" id="A0A1G8TFG4"/>
<organism evidence="2 3">
    <name type="scientific">Pseudomonas abietaniphila</name>
    <dbReference type="NCBI Taxonomy" id="89065"/>
    <lineage>
        <taxon>Bacteria</taxon>
        <taxon>Pseudomonadati</taxon>
        <taxon>Pseudomonadota</taxon>
        <taxon>Gammaproteobacteria</taxon>
        <taxon>Pseudomonadales</taxon>
        <taxon>Pseudomonadaceae</taxon>
        <taxon>Pseudomonas</taxon>
    </lineage>
</organism>
<proteinExistence type="predicted"/>
<evidence type="ECO:0000313" key="3">
    <source>
        <dbReference type="Proteomes" id="UP000182894"/>
    </source>
</evidence>
<evidence type="ECO:0000256" key="1">
    <source>
        <dbReference type="SAM" id="MobiDB-lite"/>
    </source>
</evidence>
<name>A0A1G8TFG4_9PSED</name>
<feature type="region of interest" description="Disordered" evidence="1">
    <location>
        <begin position="34"/>
        <end position="71"/>
    </location>
</feature>
<accession>A0A1G8TFG4</accession>
<dbReference type="Proteomes" id="UP000182894">
    <property type="component" value="Unassembled WGS sequence"/>
</dbReference>
<dbReference type="OrthoDB" id="6880677at2"/>
<dbReference type="RefSeq" id="WP_074759103.1">
    <property type="nucleotide sequence ID" value="NZ_FNCO01000028.1"/>
</dbReference>
<reference evidence="3" key="1">
    <citation type="submission" date="2016-10" db="EMBL/GenBank/DDBJ databases">
        <authorList>
            <person name="Varghese N."/>
            <person name="Submissions S."/>
        </authorList>
    </citation>
    <scope>NUCLEOTIDE SEQUENCE [LARGE SCALE GENOMIC DNA]</scope>
    <source>
        <strain evidence="3">ATCC 700689</strain>
    </source>
</reference>
<dbReference type="STRING" id="89065.SAMN05216605_12860"/>